<accession>A0AAN7V236</accession>
<dbReference type="Gene3D" id="1.10.10.10">
    <property type="entry name" value="Winged helix-like DNA-binding domain superfamily/Winged helix DNA-binding domain"/>
    <property type="match status" value="1"/>
</dbReference>
<dbReference type="PANTHER" id="PTHR43712">
    <property type="entry name" value="PUTATIVE (AFU_ORTHOLOGUE AFUA_4G14580)-RELATED"/>
    <property type="match status" value="1"/>
</dbReference>
<evidence type="ECO:0000313" key="2">
    <source>
        <dbReference type="Proteomes" id="UP001305414"/>
    </source>
</evidence>
<protein>
    <submittedName>
        <fullName evidence="1">Uncharacterized protein</fullName>
    </submittedName>
</protein>
<gene>
    <name evidence="1" type="ORF">RRF57_012763</name>
</gene>
<dbReference type="EMBL" id="JAWHQM010000089">
    <property type="protein sequence ID" value="KAK5637051.1"/>
    <property type="molecule type" value="Genomic_DNA"/>
</dbReference>
<dbReference type="SUPFAM" id="SSF46785">
    <property type="entry name" value="Winged helix' DNA-binding domain"/>
    <property type="match status" value="1"/>
</dbReference>
<name>A0AAN7V236_9PEZI</name>
<dbReference type="InterPro" id="IPR036390">
    <property type="entry name" value="WH_DNA-bd_sf"/>
</dbReference>
<dbReference type="PANTHER" id="PTHR43712:SF12">
    <property type="entry name" value="STERIGMATOCYSTIN 8-O-METHYLTRANSFERASE"/>
    <property type="match status" value="1"/>
</dbReference>
<dbReference type="Proteomes" id="UP001305414">
    <property type="component" value="Unassembled WGS sequence"/>
</dbReference>
<proteinExistence type="predicted"/>
<evidence type="ECO:0000313" key="1">
    <source>
        <dbReference type="EMBL" id="KAK5637051.1"/>
    </source>
</evidence>
<dbReference type="InterPro" id="IPR036388">
    <property type="entry name" value="WH-like_DNA-bd_sf"/>
</dbReference>
<sequence>MDIKATQSGEILTYGNDAHGDVSLITLAESILKQSKAMTKFFHDNNFDMPEFSPGSSQRLTTNEFLHLQSSLRTSLEDLQWLVEGPRRYLRSLTTMGYDIAAMQIALDFNFFTLVPPNGEVSLEDLAQKGELDLDRTSRVIRLLITHRFFEEKRPGYISHSASSLIMRDDDELRCTVHYS</sequence>
<reference evidence="1 2" key="1">
    <citation type="submission" date="2023-10" db="EMBL/GenBank/DDBJ databases">
        <title>Draft genome sequence of Xylaria bambusicola isolate GMP-LS, the root and basal stem rot pathogen of sugarcane in Indonesia.</title>
        <authorList>
            <person name="Selvaraj P."/>
            <person name="Muralishankar V."/>
            <person name="Muruganantham S."/>
            <person name="Sp S."/>
            <person name="Haryani S."/>
            <person name="Lau K.J.X."/>
            <person name="Naqvi N.I."/>
        </authorList>
    </citation>
    <scope>NUCLEOTIDE SEQUENCE [LARGE SCALE GENOMIC DNA]</scope>
    <source>
        <strain evidence="1">GMP-LS</strain>
    </source>
</reference>
<keyword evidence="2" id="KW-1185">Reference proteome</keyword>
<dbReference type="AlphaFoldDB" id="A0AAN7V236"/>
<comment type="caution">
    <text evidence="1">The sequence shown here is derived from an EMBL/GenBank/DDBJ whole genome shotgun (WGS) entry which is preliminary data.</text>
</comment>
<organism evidence="1 2">
    <name type="scientific">Xylaria bambusicola</name>
    <dbReference type="NCBI Taxonomy" id="326684"/>
    <lineage>
        <taxon>Eukaryota</taxon>
        <taxon>Fungi</taxon>
        <taxon>Dikarya</taxon>
        <taxon>Ascomycota</taxon>
        <taxon>Pezizomycotina</taxon>
        <taxon>Sordariomycetes</taxon>
        <taxon>Xylariomycetidae</taxon>
        <taxon>Xylariales</taxon>
        <taxon>Xylariaceae</taxon>
        <taxon>Xylaria</taxon>
    </lineage>
</organism>